<name>A0A4U0XGY8_9PEZI</name>
<accession>A0A4U0XGY8</accession>
<dbReference type="Proteomes" id="UP000309340">
    <property type="component" value="Unassembled WGS sequence"/>
</dbReference>
<dbReference type="InterPro" id="IPR052820">
    <property type="entry name" value="PhiA_domain"/>
</dbReference>
<proteinExistence type="predicted"/>
<keyword evidence="3" id="KW-1185">Reference proteome</keyword>
<dbReference type="STRING" id="329884.A0A4U0XGY8"/>
<dbReference type="OrthoDB" id="4093325at2759"/>
<dbReference type="PANTHER" id="PTHR42047">
    <property type="entry name" value="PROTEIN, PUTATIVE (AFU_ORTHOLOGUE AFUA_6G03560)-RELATED"/>
    <property type="match status" value="1"/>
</dbReference>
<evidence type="ECO:0000256" key="1">
    <source>
        <dbReference type="SAM" id="SignalP"/>
    </source>
</evidence>
<keyword evidence="1" id="KW-0732">Signal</keyword>
<dbReference type="PANTHER" id="PTHR42047:SF1">
    <property type="entry name" value="PROTEIN, PUTATIVE (AFU_ORTHOLOGUE AFUA_6G03560)-RELATED"/>
    <property type="match status" value="1"/>
</dbReference>
<dbReference type="EMBL" id="NAJQ01000246">
    <property type="protein sequence ID" value="TKA73915.1"/>
    <property type="molecule type" value="Genomic_DNA"/>
</dbReference>
<organism evidence="2 3">
    <name type="scientific">Friedmanniomyces simplex</name>
    <dbReference type="NCBI Taxonomy" id="329884"/>
    <lineage>
        <taxon>Eukaryota</taxon>
        <taxon>Fungi</taxon>
        <taxon>Dikarya</taxon>
        <taxon>Ascomycota</taxon>
        <taxon>Pezizomycotina</taxon>
        <taxon>Dothideomycetes</taxon>
        <taxon>Dothideomycetidae</taxon>
        <taxon>Mycosphaerellales</taxon>
        <taxon>Teratosphaeriaceae</taxon>
        <taxon>Friedmanniomyces</taxon>
    </lineage>
</organism>
<evidence type="ECO:0008006" key="4">
    <source>
        <dbReference type="Google" id="ProtNLM"/>
    </source>
</evidence>
<evidence type="ECO:0000313" key="2">
    <source>
        <dbReference type="EMBL" id="TKA73915.1"/>
    </source>
</evidence>
<comment type="caution">
    <text evidence="2">The sequence shown here is derived from an EMBL/GenBank/DDBJ whole genome shotgun (WGS) entry which is preliminary data.</text>
</comment>
<gene>
    <name evidence="2" type="ORF">B0A55_05043</name>
</gene>
<feature type="signal peptide" evidence="1">
    <location>
        <begin position="1"/>
        <end position="19"/>
    </location>
</feature>
<reference evidence="2 3" key="1">
    <citation type="submission" date="2017-03" db="EMBL/GenBank/DDBJ databases">
        <title>Genomes of endolithic fungi from Antarctica.</title>
        <authorList>
            <person name="Coleine C."/>
            <person name="Masonjones S."/>
            <person name="Stajich J.E."/>
        </authorList>
    </citation>
    <scope>NUCLEOTIDE SEQUENCE [LARGE SCALE GENOMIC DNA]</scope>
    <source>
        <strain evidence="2 3">CCFEE 5184</strain>
    </source>
</reference>
<protein>
    <recommendedName>
        <fullName evidence="4">IgE-binding protein</fullName>
    </recommendedName>
</protein>
<feature type="chain" id="PRO_5020200298" description="IgE-binding protein" evidence="1">
    <location>
        <begin position="20"/>
        <end position="184"/>
    </location>
</feature>
<dbReference type="AlphaFoldDB" id="A0A4U0XGY8"/>
<sequence>MKTAIALAALPGFISSAQAQFYGLTALHSGSPIHFLPVNAAGESLHLGGISTHYCPEDFQQEGGCPNTVMTNFGGGNGGLSMGALVPGGQMVYVDSKCGAMKYTQPHSAFIPVGASTDGFSFTQGPGFGTLSWGNGFVACNDTGDGTWSVYAVLPNVTLPDVPRCFGFDAIATNETKPAAWEYT</sequence>
<evidence type="ECO:0000313" key="3">
    <source>
        <dbReference type="Proteomes" id="UP000309340"/>
    </source>
</evidence>